<comment type="caution">
    <text evidence="1">The sequence shown here is derived from an EMBL/GenBank/DDBJ whole genome shotgun (WGS) entry which is preliminary data.</text>
</comment>
<accession>A0ABU6HTY3</accession>
<keyword evidence="2" id="KW-1185">Reference proteome</keyword>
<dbReference type="Proteomes" id="UP001348397">
    <property type="component" value="Unassembled WGS sequence"/>
</dbReference>
<sequence length="389" mass="41945">MGLPNISFIIATSGLGLLTADIQKVPGLVITGNTVADKITIGESKQIFSLQDAENNGITVADNPFAYKHVKAFYDYAGTNAELWIMLASDATTMSAMADKTGNIAKKLINDAGGRIRVLGLIKESEGTETTANGLDADVDLAAVKLQALADEFTGKYFPFRGIISGNNFTGTVADLKDYTTTTHNRVSILLANTDGEKEASIGLALGRLASIPVQRKLHKVRDGAVENFNAYFTNGEKVESLTSSWDTIADKNYIFLRNFVGKAGFYFTSDPTLTGDSDDFNTLSNGFVMDKAIIIAYNVLVENLGDEIPVTDSGTIHPAIIKSWQTAVESNINGNMTNLGELSNCRCYIDETHDVLNTGTMEVEIQLLPVGYAEFITVKIGFTTSIQS</sequence>
<dbReference type="EMBL" id="JAYLAA010000037">
    <property type="protein sequence ID" value="MEC3875937.1"/>
    <property type="molecule type" value="Genomic_DNA"/>
</dbReference>
<proteinExistence type="predicted"/>
<gene>
    <name evidence="1" type="ORF">SOP96_09460</name>
</gene>
<dbReference type="InterPro" id="IPR019694">
    <property type="entry name" value="Phage_HP1_Orf23"/>
</dbReference>
<name>A0ABU6HTY3_9FLAO</name>
<evidence type="ECO:0000313" key="1">
    <source>
        <dbReference type="EMBL" id="MEC3875937.1"/>
    </source>
</evidence>
<organism evidence="1 2">
    <name type="scientific">Chryseobacterium salviniae</name>
    <dbReference type="NCBI Taxonomy" id="3101750"/>
    <lineage>
        <taxon>Bacteria</taxon>
        <taxon>Pseudomonadati</taxon>
        <taxon>Bacteroidota</taxon>
        <taxon>Flavobacteriia</taxon>
        <taxon>Flavobacteriales</taxon>
        <taxon>Weeksellaceae</taxon>
        <taxon>Chryseobacterium group</taxon>
        <taxon>Chryseobacterium</taxon>
    </lineage>
</organism>
<evidence type="ECO:0000313" key="2">
    <source>
        <dbReference type="Proteomes" id="UP001348397"/>
    </source>
</evidence>
<protein>
    <submittedName>
        <fullName evidence="1">DUF2586 family protein</fullName>
    </submittedName>
</protein>
<reference evidence="1 2" key="1">
    <citation type="submission" date="2024-01" db="EMBL/GenBank/DDBJ databases">
        <title>Chryseobacterium sp. T9W2-O.</title>
        <authorList>
            <person name="Maltman C."/>
        </authorList>
    </citation>
    <scope>NUCLEOTIDE SEQUENCE [LARGE SCALE GENOMIC DNA]</scope>
    <source>
        <strain evidence="1 2">T9W2-O</strain>
    </source>
</reference>
<dbReference type="Pfam" id="PF10758">
    <property type="entry name" value="DUF2586"/>
    <property type="match status" value="1"/>
</dbReference>
<dbReference type="RefSeq" id="WP_326320738.1">
    <property type="nucleotide sequence ID" value="NZ_JAYLAA010000037.1"/>
</dbReference>